<sequence length="97" mass="10764">MLDRDSSLVKAAFFFDNDDRSTSFPTTRRLFHDGSTLGGVHRFFGNSISPPVIFSRPTTRSRGTGLVSAIRSLLFSVLVRELDSADLFSAGHRLDGW</sequence>
<accession>A0AAX6F819</accession>
<evidence type="ECO:0000313" key="2">
    <source>
        <dbReference type="Proteomes" id="UP001140949"/>
    </source>
</evidence>
<keyword evidence="2" id="KW-1185">Reference proteome</keyword>
<protein>
    <submittedName>
        <fullName evidence="1">Uncharacterized protein</fullName>
    </submittedName>
</protein>
<evidence type="ECO:0000313" key="1">
    <source>
        <dbReference type="EMBL" id="KAJ6812313.1"/>
    </source>
</evidence>
<proteinExistence type="predicted"/>
<dbReference type="EMBL" id="JANAVB010031216">
    <property type="protein sequence ID" value="KAJ6812313.1"/>
    <property type="molecule type" value="Genomic_DNA"/>
</dbReference>
<organism evidence="1 2">
    <name type="scientific">Iris pallida</name>
    <name type="common">Sweet iris</name>
    <dbReference type="NCBI Taxonomy" id="29817"/>
    <lineage>
        <taxon>Eukaryota</taxon>
        <taxon>Viridiplantae</taxon>
        <taxon>Streptophyta</taxon>
        <taxon>Embryophyta</taxon>
        <taxon>Tracheophyta</taxon>
        <taxon>Spermatophyta</taxon>
        <taxon>Magnoliopsida</taxon>
        <taxon>Liliopsida</taxon>
        <taxon>Asparagales</taxon>
        <taxon>Iridaceae</taxon>
        <taxon>Iridoideae</taxon>
        <taxon>Irideae</taxon>
        <taxon>Iris</taxon>
    </lineage>
</organism>
<reference evidence="1" key="1">
    <citation type="journal article" date="2023" name="GigaByte">
        <title>Genome assembly of the bearded iris, Iris pallida Lam.</title>
        <authorList>
            <person name="Bruccoleri R.E."/>
            <person name="Oakeley E.J."/>
            <person name="Faust A.M.E."/>
            <person name="Altorfer M."/>
            <person name="Dessus-Babus S."/>
            <person name="Burckhardt D."/>
            <person name="Oertli M."/>
            <person name="Naumann U."/>
            <person name="Petersen F."/>
            <person name="Wong J."/>
        </authorList>
    </citation>
    <scope>NUCLEOTIDE SEQUENCE</scope>
    <source>
        <strain evidence="1">GSM-AAB239-AS_SAM_17_03QT</strain>
    </source>
</reference>
<dbReference type="AlphaFoldDB" id="A0AAX6F819"/>
<reference evidence="1" key="2">
    <citation type="submission" date="2023-04" db="EMBL/GenBank/DDBJ databases">
        <authorList>
            <person name="Bruccoleri R.E."/>
            <person name="Oakeley E.J."/>
            <person name="Faust A.-M."/>
            <person name="Dessus-Babus S."/>
            <person name="Altorfer M."/>
            <person name="Burckhardt D."/>
            <person name="Oertli M."/>
            <person name="Naumann U."/>
            <person name="Petersen F."/>
            <person name="Wong J."/>
        </authorList>
    </citation>
    <scope>NUCLEOTIDE SEQUENCE</scope>
    <source>
        <strain evidence="1">GSM-AAB239-AS_SAM_17_03QT</strain>
        <tissue evidence="1">Leaf</tissue>
    </source>
</reference>
<dbReference type="Proteomes" id="UP001140949">
    <property type="component" value="Unassembled WGS sequence"/>
</dbReference>
<gene>
    <name evidence="1" type="ORF">M6B38_149830</name>
</gene>
<name>A0AAX6F819_IRIPA</name>
<comment type="caution">
    <text evidence="1">The sequence shown here is derived from an EMBL/GenBank/DDBJ whole genome shotgun (WGS) entry which is preliminary data.</text>
</comment>